<evidence type="ECO:0000313" key="2">
    <source>
        <dbReference type="Proteomes" id="UP000278152"/>
    </source>
</evidence>
<dbReference type="InterPro" id="IPR009241">
    <property type="entry name" value="HigB-like"/>
</dbReference>
<gene>
    <name evidence="1" type="ORF">myaer102_05260</name>
</gene>
<accession>A0A3G9JBW4</accession>
<organism evidence="1 2">
    <name type="scientific">Microcystis viridis NIES-102</name>
    <dbReference type="NCBI Taxonomy" id="213615"/>
    <lineage>
        <taxon>Bacteria</taxon>
        <taxon>Bacillati</taxon>
        <taxon>Cyanobacteriota</taxon>
        <taxon>Cyanophyceae</taxon>
        <taxon>Oscillatoriophycideae</taxon>
        <taxon>Chroococcales</taxon>
        <taxon>Microcystaceae</taxon>
        <taxon>Microcystis</taxon>
    </lineage>
</organism>
<proteinExistence type="predicted"/>
<sequence>MSREKPLYWVASAKKDYLTFPAEVQDDMGYALGLAQLGGKHPKAKPWKGEGAGVFEIVEDHRGDTYRAVYTVRFAEVVYVLHAFQKKSKSGIKTPQEDVKLIVERMKRAQADYESRGTK</sequence>
<dbReference type="Pfam" id="PF05973">
    <property type="entry name" value="Gp49"/>
    <property type="match status" value="1"/>
</dbReference>
<evidence type="ECO:0008006" key="3">
    <source>
        <dbReference type="Google" id="ProtNLM"/>
    </source>
</evidence>
<dbReference type="EMBL" id="AP019314">
    <property type="protein sequence ID" value="BBH38046.1"/>
    <property type="molecule type" value="Genomic_DNA"/>
</dbReference>
<dbReference type="AlphaFoldDB" id="A0A3G9JBW4"/>
<protein>
    <recommendedName>
        <fullName evidence="3">Phage-related protein</fullName>
    </recommendedName>
</protein>
<dbReference type="RefSeq" id="WP_012265939.1">
    <property type="nucleotide sequence ID" value="NZ_AP019314.1"/>
</dbReference>
<evidence type="ECO:0000313" key="1">
    <source>
        <dbReference type="EMBL" id="BBH38046.1"/>
    </source>
</evidence>
<dbReference type="Proteomes" id="UP000278152">
    <property type="component" value="Chromosome"/>
</dbReference>
<reference evidence="1 2" key="1">
    <citation type="submission" date="2018-11" db="EMBL/GenBank/DDBJ databases">
        <title>Complete genome sequence of Microcystis aeruginosa NIES-102.</title>
        <authorList>
            <person name="Yamaguchi H."/>
            <person name="Suzuki S."/>
            <person name="Kawachi M."/>
        </authorList>
    </citation>
    <scope>NUCLEOTIDE SEQUENCE [LARGE SCALE GENOMIC DNA]</scope>
    <source>
        <strain evidence="1 2">NIES-102</strain>
    </source>
</reference>
<dbReference type="KEGG" id="mvz:myaer102_05260"/>
<name>A0A3G9JBW4_MICVR</name>